<protein>
    <submittedName>
        <fullName evidence="4">Apple domain-containing protein</fullName>
    </submittedName>
</protein>
<dbReference type="STRING" id="131310.A0A0N4Z4J1"/>
<name>A0A0N4Z4J1_PARTI</name>
<feature type="signal peptide" evidence="1">
    <location>
        <begin position="1"/>
        <end position="20"/>
    </location>
</feature>
<reference evidence="4" key="1">
    <citation type="submission" date="2017-02" db="UniProtKB">
        <authorList>
            <consortium name="WormBaseParasite"/>
        </authorList>
    </citation>
    <scope>IDENTIFICATION</scope>
</reference>
<evidence type="ECO:0000313" key="4">
    <source>
        <dbReference type="WBParaSite" id="PTRK_0000190900.1"/>
    </source>
</evidence>
<dbReference type="InterPro" id="IPR052774">
    <property type="entry name" value="Celegans_DevNeuronal_Protein"/>
</dbReference>
<dbReference type="SMART" id="SM00473">
    <property type="entry name" value="PAN_AP"/>
    <property type="match status" value="2"/>
</dbReference>
<dbReference type="AlphaFoldDB" id="A0A0N4Z4J1"/>
<dbReference type="WBParaSite" id="PTRK_0000190900.1">
    <property type="protein sequence ID" value="PTRK_0000190900.1"/>
    <property type="gene ID" value="PTRK_0000190900"/>
</dbReference>
<keyword evidence="1" id="KW-0732">Signal</keyword>
<feature type="domain" description="Apple" evidence="2">
    <location>
        <begin position="100"/>
        <end position="180"/>
    </location>
</feature>
<dbReference type="InterPro" id="IPR003609">
    <property type="entry name" value="Pan_app"/>
</dbReference>
<organism evidence="3 4">
    <name type="scientific">Parastrongyloides trichosuri</name>
    <name type="common">Possum-specific nematode worm</name>
    <dbReference type="NCBI Taxonomy" id="131310"/>
    <lineage>
        <taxon>Eukaryota</taxon>
        <taxon>Metazoa</taxon>
        <taxon>Ecdysozoa</taxon>
        <taxon>Nematoda</taxon>
        <taxon>Chromadorea</taxon>
        <taxon>Rhabditida</taxon>
        <taxon>Tylenchina</taxon>
        <taxon>Panagrolaimomorpha</taxon>
        <taxon>Strongyloidoidea</taxon>
        <taxon>Strongyloididae</taxon>
        <taxon>Parastrongyloides</taxon>
    </lineage>
</organism>
<evidence type="ECO:0000256" key="1">
    <source>
        <dbReference type="SAM" id="SignalP"/>
    </source>
</evidence>
<proteinExistence type="predicted"/>
<dbReference type="Gene3D" id="3.50.4.10">
    <property type="entry name" value="Hepatocyte Growth Factor"/>
    <property type="match status" value="1"/>
</dbReference>
<dbReference type="Proteomes" id="UP000038045">
    <property type="component" value="Unplaced"/>
</dbReference>
<evidence type="ECO:0000259" key="2">
    <source>
        <dbReference type="PROSITE" id="PS50948"/>
    </source>
</evidence>
<keyword evidence="3" id="KW-1185">Reference proteome</keyword>
<evidence type="ECO:0000313" key="3">
    <source>
        <dbReference type="Proteomes" id="UP000038045"/>
    </source>
</evidence>
<sequence>MKIIFLILFFITLIHNYVNGIQNVRIKECFKILSQAKIKSQKTAVCLQLCMNYKEAMSKKLVVKTLKETCNLVIDKNNNLIPSLKRDKDILKDSPIPMTCFEEFPGKVLIGVVDQLIKDIPNKEECVQTCINTKLVGEVACKAVMYYQKDQTCVLSSETRNTMPELFTNDDDSLYIENKCQKNDNSNTISPVIDKINIKVDSNIIFTTTLKPLTEKIISTTPKNDKIPQQQELSGYEAPDLSPSVAVTNNILSTTLKNTPVIDSSVIDTYNSAISATSSKPSMNVNNNDIKISDNYNLGITTQKTAMAIEGYNPLPMPSTIKPFIGVSSSDKISMNINDVQDKANNYRRFYKQKDEKIVITTGKGKDGCFVSVSLKKMSPDVIVKSSSLKQCLEMCKVCVDCIHGTSPCNIISFSTITSHCALSTNVGENFLYKPNMDVPILHFKKDNCFKN</sequence>
<dbReference type="SUPFAM" id="SSF57414">
    <property type="entry name" value="Hairpin loop containing domain-like"/>
    <property type="match status" value="1"/>
</dbReference>
<dbReference type="PANTHER" id="PTHR47327:SF12">
    <property type="entry name" value="APPLE DOMAIN-CONTAINING PROTEIN"/>
    <property type="match status" value="1"/>
</dbReference>
<accession>A0A0N4Z4J1</accession>
<dbReference type="Pfam" id="PF00024">
    <property type="entry name" value="PAN_1"/>
    <property type="match status" value="1"/>
</dbReference>
<dbReference type="GO" id="GO:0009653">
    <property type="term" value="P:anatomical structure morphogenesis"/>
    <property type="evidence" value="ECO:0007669"/>
    <property type="project" value="TreeGrafter"/>
</dbReference>
<dbReference type="PROSITE" id="PS50948">
    <property type="entry name" value="PAN"/>
    <property type="match status" value="1"/>
</dbReference>
<dbReference type="CDD" id="cd01099">
    <property type="entry name" value="PAN_AP_HGF"/>
    <property type="match status" value="1"/>
</dbReference>
<dbReference type="PANTHER" id="PTHR47327">
    <property type="entry name" value="FI18240P1-RELATED"/>
    <property type="match status" value="1"/>
</dbReference>
<feature type="chain" id="PRO_5005891087" evidence="1">
    <location>
        <begin position="21"/>
        <end position="452"/>
    </location>
</feature>